<keyword evidence="2" id="KW-0001">2Fe-2S</keyword>
<dbReference type="InterPro" id="IPR017941">
    <property type="entry name" value="Rieske_2Fe-2S"/>
</dbReference>
<keyword evidence="6" id="KW-0408">Iron</keyword>
<dbReference type="Pfam" id="PF00355">
    <property type="entry name" value="Rieske"/>
    <property type="match status" value="1"/>
</dbReference>
<dbReference type="EMBL" id="VDUZ01000013">
    <property type="protein sequence ID" value="TXL75749.1"/>
    <property type="molecule type" value="Genomic_DNA"/>
</dbReference>
<keyword evidence="4" id="KW-0223">Dioxygenase</keyword>
<dbReference type="InterPro" id="IPR001663">
    <property type="entry name" value="Rng_hydr_dOase-A"/>
</dbReference>
<keyword evidence="8" id="KW-0520">NAD</keyword>
<accession>A0A5C8PMV1</accession>
<dbReference type="PANTHER" id="PTHR43756">
    <property type="entry name" value="CHOLINE MONOOXYGENASE, CHLOROPLASTIC"/>
    <property type="match status" value="1"/>
</dbReference>
<dbReference type="PROSITE" id="PS00570">
    <property type="entry name" value="RING_HYDROXYL_ALPHA"/>
    <property type="match status" value="1"/>
</dbReference>
<dbReference type="GO" id="GO:0051537">
    <property type="term" value="F:2 iron, 2 sulfur cluster binding"/>
    <property type="evidence" value="ECO:0007669"/>
    <property type="project" value="UniProtKB-KW"/>
</dbReference>
<dbReference type="InterPro" id="IPR015881">
    <property type="entry name" value="ARHD_Rieske_2Fe_2S"/>
</dbReference>
<evidence type="ECO:0000256" key="3">
    <source>
        <dbReference type="ARBA" id="ARBA00022723"/>
    </source>
</evidence>
<evidence type="ECO:0000313" key="11">
    <source>
        <dbReference type="Proteomes" id="UP000321638"/>
    </source>
</evidence>
<keyword evidence="7" id="KW-0411">Iron-sulfur</keyword>
<dbReference type="PRINTS" id="PR00090">
    <property type="entry name" value="RNGDIOXGNASE"/>
</dbReference>
<dbReference type="PROSITE" id="PS51296">
    <property type="entry name" value="RIESKE"/>
    <property type="match status" value="1"/>
</dbReference>
<keyword evidence="11" id="KW-1185">Reference proteome</keyword>
<dbReference type="RefSeq" id="WP_147847512.1">
    <property type="nucleotide sequence ID" value="NZ_VDUZ01000013.1"/>
</dbReference>
<reference evidence="10 11" key="1">
    <citation type="submission" date="2019-06" db="EMBL/GenBank/DDBJ databases">
        <title>New taxonomy in bacterial strain CC-CFT640, isolated from vineyard.</title>
        <authorList>
            <person name="Lin S.-Y."/>
            <person name="Tsai C.-F."/>
            <person name="Young C.-C."/>
        </authorList>
    </citation>
    <scope>NUCLEOTIDE SEQUENCE [LARGE SCALE GENOMIC DNA]</scope>
    <source>
        <strain evidence="10 11">CC-CFT640</strain>
    </source>
</reference>
<dbReference type="PANTHER" id="PTHR43756:SF1">
    <property type="entry name" value="3-PHENYLPROPIONATE_CINNAMIC ACID DIOXYGENASE SUBUNIT ALPHA"/>
    <property type="match status" value="1"/>
</dbReference>
<feature type="domain" description="Rieske" evidence="9">
    <location>
        <begin position="49"/>
        <end position="159"/>
    </location>
</feature>
<dbReference type="Gene3D" id="2.102.10.10">
    <property type="entry name" value="Rieske [2Fe-2S] iron-sulphur domain"/>
    <property type="match status" value="1"/>
</dbReference>
<name>A0A5C8PMV1_9HYPH</name>
<proteinExistence type="inferred from homology"/>
<dbReference type="SUPFAM" id="SSF55961">
    <property type="entry name" value="Bet v1-like"/>
    <property type="match status" value="1"/>
</dbReference>
<dbReference type="AlphaFoldDB" id="A0A5C8PMV1"/>
<dbReference type="Gene3D" id="3.90.380.10">
    <property type="entry name" value="Naphthalene 1,2-dioxygenase Alpha Subunit, Chain A, domain 1"/>
    <property type="match status" value="1"/>
</dbReference>
<dbReference type="InterPro" id="IPR015879">
    <property type="entry name" value="Ring_hydroxy_dOase_asu_C_dom"/>
</dbReference>
<dbReference type="GO" id="GO:0005506">
    <property type="term" value="F:iron ion binding"/>
    <property type="evidence" value="ECO:0007669"/>
    <property type="project" value="InterPro"/>
</dbReference>
<comment type="similarity">
    <text evidence="1">Belongs to the bacterial ring-hydroxylating dioxygenase alpha subunit family.</text>
</comment>
<evidence type="ECO:0000256" key="6">
    <source>
        <dbReference type="ARBA" id="ARBA00023004"/>
    </source>
</evidence>
<dbReference type="OrthoDB" id="7456916at2"/>
<dbReference type="Proteomes" id="UP000321638">
    <property type="component" value="Unassembled WGS sequence"/>
</dbReference>
<organism evidence="10 11">
    <name type="scientific">Vineibacter terrae</name>
    <dbReference type="NCBI Taxonomy" id="2586908"/>
    <lineage>
        <taxon>Bacteria</taxon>
        <taxon>Pseudomonadati</taxon>
        <taxon>Pseudomonadota</taxon>
        <taxon>Alphaproteobacteria</taxon>
        <taxon>Hyphomicrobiales</taxon>
        <taxon>Vineibacter</taxon>
    </lineage>
</organism>
<protein>
    <submittedName>
        <fullName evidence="10">Rieske 2Fe-2S domain-containing protein</fullName>
    </submittedName>
</protein>
<gene>
    <name evidence="10" type="ORF">FHP25_13755</name>
</gene>
<evidence type="ECO:0000256" key="7">
    <source>
        <dbReference type="ARBA" id="ARBA00023014"/>
    </source>
</evidence>
<keyword evidence="5" id="KW-0560">Oxidoreductase</keyword>
<dbReference type="InterPro" id="IPR036922">
    <property type="entry name" value="Rieske_2Fe-2S_sf"/>
</dbReference>
<comment type="caution">
    <text evidence="10">The sequence shown here is derived from an EMBL/GenBank/DDBJ whole genome shotgun (WGS) entry which is preliminary data.</text>
</comment>
<evidence type="ECO:0000256" key="4">
    <source>
        <dbReference type="ARBA" id="ARBA00022964"/>
    </source>
</evidence>
<evidence type="ECO:0000256" key="1">
    <source>
        <dbReference type="ARBA" id="ARBA00008751"/>
    </source>
</evidence>
<dbReference type="GO" id="GO:0051213">
    <property type="term" value="F:dioxygenase activity"/>
    <property type="evidence" value="ECO:0007669"/>
    <property type="project" value="UniProtKB-KW"/>
</dbReference>
<dbReference type="SUPFAM" id="SSF50022">
    <property type="entry name" value="ISP domain"/>
    <property type="match status" value="1"/>
</dbReference>
<evidence type="ECO:0000256" key="8">
    <source>
        <dbReference type="ARBA" id="ARBA00023027"/>
    </source>
</evidence>
<evidence type="ECO:0000259" key="9">
    <source>
        <dbReference type="PROSITE" id="PS51296"/>
    </source>
</evidence>
<dbReference type="CDD" id="cd08879">
    <property type="entry name" value="RHO_alpha_C_AntDO-like"/>
    <property type="match status" value="1"/>
</dbReference>
<evidence type="ECO:0000256" key="5">
    <source>
        <dbReference type="ARBA" id="ARBA00023002"/>
    </source>
</evidence>
<evidence type="ECO:0000256" key="2">
    <source>
        <dbReference type="ARBA" id="ARBA00022714"/>
    </source>
</evidence>
<dbReference type="Pfam" id="PF00848">
    <property type="entry name" value="Ring_hydroxyl_A"/>
    <property type="match status" value="1"/>
</dbReference>
<sequence length="434" mass="48482">MFDQPASDWLRDSVRDEKSRGVFRVHRRVFTEPGVLALERERIFDRCWLYLGHVSEVAEPGSFVARKVGGRPLIFNRDRSGAMHAFFNSCPHRGAMVCRERQGRSNGFVCPYHGWSFASDGRLTGQPLPESYAPDLRGDPSLNLHEVPKLAEFRGFVFVNFDGAADSLENYLAGACEYLEIVSQHGEAGMEILPGSQSYGARANWKLLQENSADGYHANTTHATYFAYVKARDGAVLNNYVRGGFGRVRDLGNGHAVSESVGATPWGRPVARWIPPWGEAGKAECDAIQRRMAARLGEERAEIICKGDRNLLIFPNLVVNDIMAVTVRTFSPVAPDRFEVEAWALAPKDESAFMRDMRLRSFLEFLGPAGFATPDDVEMLELCQQGYAACSAVEWNDLSRGVLDEDGPAPAKQDELQMRAFWRRWHSLMTGAAR</sequence>
<keyword evidence="3" id="KW-0479">Metal-binding</keyword>
<evidence type="ECO:0000313" key="10">
    <source>
        <dbReference type="EMBL" id="TXL75749.1"/>
    </source>
</evidence>
<dbReference type="CDD" id="cd03469">
    <property type="entry name" value="Rieske_RO_Alpha_N"/>
    <property type="match status" value="1"/>
</dbReference>